<dbReference type="SMART" id="SM00255">
    <property type="entry name" value="TIR"/>
    <property type="match status" value="1"/>
</dbReference>
<dbReference type="PROSITE" id="PS50104">
    <property type="entry name" value="TIR"/>
    <property type="match status" value="1"/>
</dbReference>
<dbReference type="SUPFAM" id="SSF52200">
    <property type="entry name" value="Toll/Interleukin receptor TIR domain"/>
    <property type="match status" value="1"/>
</dbReference>
<keyword evidence="3" id="KW-0675">Receptor</keyword>
<geneLocation type="plasmid" evidence="3 4">
    <name>unnamed1</name>
</geneLocation>
<dbReference type="InterPro" id="IPR000157">
    <property type="entry name" value="TIR_dom"/>
</dbReference>
<dbReference type="RefSeq" id="WP_169553563.1">
    <property type="nucleotide sequence ID" value="NZ_CP051678.1"/>
</dbReference>
<feature type="region of interest" description="Disordered" evidence="1">
    <location>
        <begin position="204"/>
        <end position="250"/>
    </location>
</feature>
<dbReference type="InterPro" id="IPR035897">
    <property type="entry name" value="Toll_tir_struct_dom_sf"/>
</dbReference>
<proteinExistence type="predicted"/>
<keyword evidence="4" id="KW-1185">Reference proteome</keyword>
<gene>
    <name evidence="3" type="ORF">HH216_24550</name>
</gene>
<dbReference type="KEGG" id="srho:HH216_24550"/>
<evidence type="ECO:0000256" key="1">
    <source>
        <dbReference type="SAM" id="MobiDB-lite"/>
    </source>
</evidence>
<organism evidence="3 4">
    <name type="scientific">Spirosoma rhododendri</name>
    <dbReference type="NCBI Taxonomy" id="2728024"/>
    <lineage>
        <taxon>Bacteria</taxon>
        <taxon>Pseudomonadati</taxon>
        <taxon>Bacteroidota</taxon>
        <taxon>Cytophagia</taxon>
        <taxon>Cytophagales</taxon>
        <taxon>Cytophagaceae</taxon>
        <taxon>Spirosoma</taxon>
    </lineage>
</organism>
<keyword evidence="3" id="KW-0614">Plasmid</keyword>
<sequence length="480" mass="52760">MPAKKTTVSKSATPKVTPDTGGKKSVKQASTAKNLAKTGAVKAKPSGTIIPKPERTDVFVSYSHADKEWLTKLQIHLRPLKTHHNVVIWADTELRGGDKWRTEIEKALARAKAAILLVSAHFMASDFIINNELPPLLKAAEKDGVLILPIIVGQSGGFTISNLSQFQAMNGPTQPLNLMSPGQVDQILTQVFTRVYEFFVKPTTPAKSGKKSTSKITPEPVVQPSPDKRPVRIKLESRPKQTENSRSGGNKALLVKQTGEWEMITVTKSSVKNNLTVSLNATTSQQRAFLTSLRQQNQLKSIVLGLQTYVCTDVDIHQQTEGTKETWHLTASVQALARKAQITFSAVTPDMQAEAQAKLLLLNTPLPNDQSYPYRLTSLAAPFTASCFPALFSQLSKQQALFKQAAPLIATWFLQMNNIVEHILLLSLTLKGKVLDVHFKGQRSTQYPQEKPAVVEIKGKCDLSKSEGADLIKLGPVNRY</sequence>
<evidence type="ECO:0000313" key="4">
    <source>
        <dbReference type="Proteomes" id="UP000501128"/>
    </source>
</evidence>
<dbReference type="EMBL" id="CP051678">
    <property type="protein sequence ID" value="QJD81545.1"/>
    <property type="molecule type" value="Genomic_DNA"/>
</dbReference>
<feature type="region of interest" description="Disordered" evidence="1">
    <location>
        <begin position="1"/>
        <end position="38"/>
    </location>
</feature>
<reference evidence="3 4" key="1">
    <citation type="submission" date="2020-04" db="EMBL/GenBank/DDBJ databases">
        <title>Genome sequencing of novel species.</title>
        <authorList>
            <person name="Heo J."/>
            <person name="Kim S.-J."/>
            <person name="Kim J.-S."/>
            <person name="Hong S.-B."/>
            <person name="Kwon S.-W."/>
        </authorList>
    </citation>
    <scope>NUCLEOTIDE SEQUENCE [LARGE SCALE GENOMIC DNA]</scope>
    <source>
        <strain evidence="3 4">CJU-R4</strain>
        <plasmid evidence="3 4">unnamed1</plasmid>
    </source>
</reference>
<protein>
    <submittedName>
        <fullName evidence="3">Toll/interleukin-1 receptor domain-containing protein</fullName>
    </submittedName>
</protein>
<dbReference type="AlphaFoldDB" id="A0A7L5DTV0"/>
<feature type="compositionally biased region" description="Basic and acidic residues" evidence="1">
    <location>
        <begin position="226"/>
        <end position="243"/>
    </location>
</feature>
<evidence type="ECO:0000313" key="3">
    <source>
        <dbReference type="EMBL" id="QJD81545.1"/>
    </source>
</evidence>
<dbReference type="Proteomes" id="UP000501128">
    <property type="component" value="Plasmid unnamed1"/>
</dbReference>
<feature type="compositionally biased region" description="Polar residues" evidence="1">
    <location>
        <begin position="1"/>
        <end position="14"/>
    </location>
</feature>
<name>A0A7L5DTV0_9BACT</name>
<dbReference type="Pfam" id="PF13676">
    <property type="entry name" value="TIR_2"/>
    <property type="match status" value="1"/>
</dbReference>
<accession>A0A7L5DTV0</accession>
<dbReference type="GO" id="GO:0007165">
    <property type="term" value="P:signal transduction"/>
    <property type="evidence" value="ECO:0007669"/>
    <property type="project" value="InterPro"/>
</dbReference>
<feature type="domain" description="TIR" evidence="2">
    <location>
        <begin position="54"/>
        <end position="195"/>
    </location>
</feature>
<evidence type="ECO:0000259" key="2">
    <source>
        <dbReference type="PROSITE" id="PS50104"/>
    </source>
</evidence>
<dbReference type="Gene3D" id="3.40.50.10140">
    <property type="entry name" value="Toll/interleukin-1 receptor homology (TIR) domain"/>
    <property type="match status" value="1"/>
</dbReference>